<keyword evidence="2" id="KW-1185">Reference proteome</keyword>
<sequence>MDGLIDTDASNVSIKDRLNLLRERRFTWENLQWKIFPAESFSDSYRAYDFAGGVYAALEGSNDFTAFTLPTKTCEGSRKSHHLDFPARDFAMDPTQDLVVFLGEQAVNDPAIYLYVRTYESIVPHPHSEQSRILVHSQTRPDACMVQIADNHLALAWNDHDETELSIQIWDWKSGTLIHDQLLEDSGGRSESFTFLSPRTFAIGVKKLSGYISIWNLDSGTEVSRLCFPEMIDGEWCIHRVSVDTPPFMARPRPNHAFMVSPTHRIHTFSLSYTGSAGSLSLQVYVPNGFLLSCAMSLANSERNDSSIDVPWENWGPRNTRIRELGPQNYVDCHK</sequence>
<accession>A0ACD3AA49</accession>
<dbReference type="Proteomes" id="UP000308600">
    <property type="component" value="Unassembled WGS sequence"/>
</dbReference>
<gene>
    <name evidence="1" type="ORF">BDN72DRAFT_392226</name>
</gene>
<protein>
    <submittedName>
        <fullName evidence="1">Uncharacterized protein</fullName>
    </submittedName>
</protein>
<reference evidence="1 2" key="1">
    <citation type="journal article" date="2019" name="Nat. Ecol. Evol.">
        <title>Megaphylogeny resolves global patterns of mushroom evolution.</title>
        <authorList>
            <person name="Varga T."/>
            <person name="Krizsan K."/>
            <person name="Foldi C."/>
            <person name="Dima B."/>
            <person name="Sanchez-Garcia M."/>
            <person name="Sanchez-Ramirez S."/>
            <person name="Szollosi G.J."/>
            <person name="Szarkandi J.G."/>
            <person name="Papp V."/>
            <person name="Albert L."/>
            <person name="Andreopoulos W."/>
            <person name="Angelini C."/>
            <person name="Antonin V."/>
            <person name="Barry K.W."/>
            <person name="Bougher N.L."/>
            <person name="Buchanan P."/>
            <person name="Buyck B."/>
            <person name="Bense V."/>
            <person name="Catcheside P."/>
            <person name="Chovatia M."/>
            <person name="Cooper J."/>
            <person name="Damon W."/>
            <person name="Desjardin D."/>
            <person name="Finy P."/>
            <person name="Geml J."/>
            <person name="Haridas S."/>
            <person name="Hughes K."/>
            <person name="Justo A."/>
            <person name="Karasinski D."/>
            <person name="Kautmanova I."/>
            <person name="Kiss B."/>
            <person name="Kocsube S."/>
            <person name="Kotiranta H."/>
            <person name="LaButti K.M."/>
            <person name="Lechner B.E."/>
            <person name="Liimatainen K."/>
            <person name="Lipzen A."/>
            <person name="Lukacs Z."/>
            <person name="Mihaltcheva S."/>
            <person name="Morgado L.N."/>
            <person name="Niskanen T."/>
            <person name="Noordeloos M.E."/>
            <person name="Ohm R.A."/>
            <person name="Ortiz-Santana B."/>
            <person name="Ovrebo C."/>
            <person name="Racz N."/>
            <person name="Riley R."/>
            <person name="Savchenko A."/>
            <person name="Shiryaev A."/>
            <person name="Soop K."/>
            <person name="Spirin V."/>
            <person name="Szebenyi C."/>
            <person name="Tomsovsky M."/>
            <person name="Tulloss R.E."/>
            <person name="Uehling J."/>
            <person name="Grigoriev I.V."/>
            <person name="Vagvolgyi C."/>
            <person name="Papp T."/>
            <person name="Martin F.M."/>
            <person name="Miettinen O."/>
            <person name="Hibbett D.S."/>
            <person name="Nagy L.G."/>
        </authorList>
    </citation>
    <scope>NUCLEOTIDE SEQUENCE [LARGE SCALE GENOMIC DNA]</scope>
    <source>
        <strain evidence="1 2">NL-1719</strain>
    </source>
</reference>
<organism evidence="1 2">
    <name type="scientific">Pluteus cervinus</name>
    <dbReference type="NCBI Taxonomy" id="181527"/>
    <lineage>
        <taxon>Eukaryota</taxon>
        <taxon>Fungi</taxon>
        <taxon>Dikarya</taxon>
        <taxon>Basidiomycota</taxon>
        <taxon>Agaricomycotina</taxon>
        <taxon>Agaricomycetes</taxon>
        <taxon>Agaricomycetidae</taxon>
        <taxon>Agaricales</taxon>
        <taxon>Pluteineae</taxon>
        <taxon>Pluteaceae</taxon>
        <taxon>Pluteus</taxon>
    </lineage>
</organism>
<evidence type="ECO:0000313" key="1">
    <source>
        <dbReference type="EMBL" id="TFK62396.1"/>
    </source>
</evidence>
<evidence type="ECO:0000313" key="2">
    <source>
        <dbReference type="Proteomes" id="UP000308600"/>
    </source>
</evidence>
<dbReference type="EMBL" id="ML208584">
    <property type="protein sequence ID" value="TFK62396.1"/>
    <property type="molecule type" value="Genomic_DNA"/>
</dbReference>
<proteinExistence type="predicted"/>
<name>A0ACD3AA49_9AGAR</name>